<dbReference type="Pfam" id="PF13649">
    <property type="entry name" value="Methyltransf_25"/>
    <property type="match status" value="1"/>
</dbReference>
<dbReference type="RefSeq" id="WP_310307505.1">
    <property type="nucleotide sequence ID" value="NZ_JAVDWE010000001.1"/>
</dbReference>
<dbReference type="CDD" id="cd02440">
    <property type="entry name" value="AdoMet_MTases"/>
    <property type="match status" value="1"/>
</dbReference>
<dbReference type="InterPro" id="IPR029063">
    <property type="entry name" value="SAM-dependent_MTases_sf"/>
</dbReference>
<dbReference type="Gene3D" id="3.40.50.150">
    <property type="entry name" value="Vaccinia Virus protein VP39"/>
    <property type="match status" value="1"/>
</dbReference>
<keyword evidence="1" id="KW-0802">TPR repeat</keyword>
<dbReference type="SUPFAM" id="SSF48452">
    <property type="entry name" value="TPR-like"/>
    <property type="match status" value="1"/>
</dbReference>
<feature type="repeat" description="TPR" evidence="1">
    <location>
        <begin position="59"/>
        <end position="92"/>
    </location>
</feature>
<name>A0ABU1V6V6_9BURK</name>
<dbReference type="Pfam" id="PF13432">
    <property type="entry name" value="TPR_16"/>
    <property type="match status" value="2"/>
</dbReference>
<evidence type="ECO:0000256" key="1">
    <source>
        <dbReference type="PROSITE-ProRule" id="PRU00339"/>
    </source>
</evidence>
<dbReference type="InterPro" id="IPR019734">
    <property type="entry name" value="TPR_rpt"/>
</dbReference>
<feature type="domain" description="Methyltransferase" evidence="2">
    <location>
        <begin position="402"/>
        <end position="497"/>
    </location>
</feature>
<dbReference type="InterPro" id="IPR011990">
    <property type="entry name" value="TPR-like_helical_dom_sf"/>
</dbReference>
<dbReference type="GO" id="GO:0008168">
    <property type="term" value="F:methyltransferase activity"/>
    <property type="evidence" value="ECO:0007669"/>
    <property type="project" value="UniProtKB-KW"/>
</dbReference>
<keyword evidence="3" id="KW-0489">Methyltransferase</keyword>
<dbReference type="InterPro" id="IPR041698">
    <property type="entry name" value="Methyltransf_25"/>
</dbReference>
<dbReference type="PROSITE" id="PS50005">
    <property type="entry name" value="TPR"/>
    <property type="match status" value="1"/>
</dbReference>
<evidence type="ECO:0000313" key="3">
    <source>
        <dbReference type="EMBL" id="MDR7093125.1"/>
    </source>
</evidence>
<evidence type="ECO:0000313" key="4">
    <source>
        <dbReference type="Proteomes" id="UP001265550"/>
    </source>
</evidence>
<dbReference type="SUPFAM" id="SSF53335">
    <property type="entry name" value="S-adenosyl-L-methionine-dependent methyltransferases"/>
    <property type="match status" value="1"/>
</dbReference>
<dbReference type="Gene3D" id="1.25.40.10">
    <property type="entry name" value="Tetratricopeptide repeat domain"/>
    <property type="match status" value="1"/>
</dbReference>
<dbReference type="PANTHER" id="PTHR44998:SF1">
    <property type="entry name" value="UDP-N-ACETYLGLUCOSAMINE--PEPTIDE N-ACETYLGLUCOSAMINYLTRANSFERASE 110 KDA SUBUNIT"/>
    <property type="match status" value="1"/>
</dbReference>
<dbReference type="Proteomes" id="UP001265550">
    <property type="component" value="Unassembled WGS sequence"/>
</dbReference>
<keyword evidence="4" id="KW-1185">Reference proteome</keyword>
<dbReference type="EMBL" id="JAVDWE010000001">
    <property type="protein sequence ID" value="MDR7093125.1"/>
    <property type="molecule type" value="Genomic_DNA"/>
</dbReference>
<accession>A0ABU1V6V6</accession>
<keyword evidence="3" id="KW-0808">Transferase</keyword>
<comment type="caution">
    <text evidence="3">The sequence shown here is derived from an EMBL/GenBank/DDBJ whole genome shotgun (WGS) entry which is preliminary data.</text>
</comment>
<dbReference type="PANTHER" id="PTHR44998">
    <property type="match status" value="1"/>
</dbReference>
<dbReference type="GO" id="GO:0032259">
    <property type="term" value="P:methylation"/>
    <property type="evidence" value="ECO:0007669"/>
    <property type="project" value="UniProtKB-KW"/>
</dbReference>
<organism evidence="3 4">
    <name type="scientific">Hydrogenophaga laconesensis</name>
    <dbReference type="NCBI Taxonomy" id="1805971"/>
    <lineage>
        <taxon>Bacteria</taxon>
        <taxon>Pseudomonadati</taxon>
        <taxon>Pseudomonadota</taxon>
        <taxon>Betaproteobacteria</taxon>
        <taxon>Burkholderiales</taxon>
        <taxon>Comamonadaceae</taxon>
        <taxon>Hydrogenophaga</taxon>
    </lineage>
</organism>
<dbReference type="SMART" id="SM00028">
    <property type="entry name" value="TPR"/>
    <property type="match status" value="3"/>
</dbReference>
<dbReference type="PROSITE" id="PS50293">
    <property type="entry name" value="TPR_REGION"/>
    <property type="match status" value="1"/>
</dbReference>
<reference evidence="3 4" key="1">
    <citation type="submission" date="2023-07" db="EMBL/GenBank/DDBJ databases">
        <title>Sorghum-associated microbial communities from plants grown in Nebraska, USA.</title>
        <authorList>
            <person name="Schachtman D."/>
        </authorList>
    </citation>
    <scope>NUCLEOTIDE SEQUENCE [LARGE SCALE GENOMIC DNA]</scope>
    <source>
        <strain evidence="3 4">BE240</strain>
    </source>
</reference>
<proteinExistence type="predicted"/>
<gene>
    <name evidence="3" type="ORF">J2X09_000848</name>
</gene>
<evidence type="ECO:0000259" key="2">
    <source>
        <dbReference type="Pfam" id="PF13649"/>
    </source>
</evidence>
<sequence>MYEVGQLQQAARLCHQVLQVDAGHVDAWHLLGVIACEAGDTPGALDFLTRATQWKPGFAEAHYHLGLIHMRHGRLDQAASHYHEAIRSAPDCFQAHSNLGLVLNHQGRPLEALDAYLHALSIQEAPEVKIGLAECLQRLRPDASRGKLRPLLTRAIHEAWRRPEELAPAAIAWLKGEPLMRAALSHEGPVGQPSLVAWQEDTLLLGLLENATVCDVAVERWLTKMRAALLGWALEQDAEDDASLSALQGALARQCFLNEYAWVISATEDAQLEQLQACLDTTLDSGGQPLAHQLLALASYRPLHTLAGPCFDATWPEALCAVLQQQVEEPRREGLLRTSLQRLTGIDEGVSCRVRRQYEENPYPRWARASLLPPPLRLDDRLRMQLPHARFQPMARRESLDVLIAGCGTGRHSTETASHYAGAHVLAIDLSASSLAYAMRKSLELGQPHIEYAQADILLLASLERRFDLIESVGVLHHLDDPEKGWRALLSLLRPGGLMRIGLYSELARSLVVAARQFIAERRLPATAQGIRACREALLNGDCPDVLKPLTSFGDFYGLSACRDLLFHEQEHRTSLPQIQALLDRLGLSFVGMHVEPAVLSRFRKRFPEEDAVHDLQRWHTYETEHPDTFIGMYQFWVQAPGSPAPGAALRNTTG</sequence>
<protein>
    <submittedName>
        <fullName evidence="3">SAM-dependent methyltransferase/tetratricopeptide (TPR) repeat protein</fullName>
    </submittedName>
</protein>